<dbReference type="OrthoDB" id="1117280at2"/>
<dbReference type="AlphaFoldDB" id="A0A1D3UHX5"/>
<keyword evidence="1" id="KW-0812">Transmembrane</keyword>
<organism evidence="2 3">
    <name type="scientific">Tannerella forsythia</name>
    <name type="common">Bacteroides forsythus</name>
    <dbReference type="NCBI Taxonomy" id="28112"/>
    <lineage>
        <taxon>Bacteria</taxon>
        <taxon>Pseudomonadati</taxon>
        <taxon>Bacteroidota</taxon>
        <taxon>Bacteroidia</taxon>
        <taxon>Bacteroidales</taxon>
        <taxon>Tannerellaceae</taxon>
        <taxon>Tannerella</taxon>
    </lineage>
</organism>
<dbReference type="EMBL" id="FMMM01000026">
    <property type="protein sequence ID" value="SCQ19732.1"/>
    <property type="molecule type" value="Genomic_DNA"/>
</dbReference>
<evidence type="ECO:0000256" key="1">
    <source>
        <dbReference type="SAM" id="Phobius"/>
    </source>
</evidence>
<proteinExistence type="predicted"/>
<evidence type="ECO:0008006" key="4">
    <source>
        <dbReference type="Google" id="ProtNLM"/>
    </source>
</evidence>
<feature type="transmembrane region" description="Helical" evidence="1">
    <location>
        <begin position="201"/>
        <end position="227"/>
    </location>
</feature>
<accession>A0A1D3UHX5</accession>
<dbReference type="RefSeq" id="WP_074449583.1">
    <property type="nucleotide sequence ID" value="NZ_FMMM01000026.1"/>
</dbReference>
<evidence type="ECO:0000313" key="2">
    <source>
        <dbReference type="EMBL" id="SCQ19732.1"/>
    </source>
</evidence>
<keyword evidence="1" id="KW-0472">Membrane</keyword>
<feature type="transmembrane region" description="Helical" evidence="1">
    <location>
        <begin position="160"/>
        <end position="181"/>
    </location>
</feature>
<sequence length="236" mass="27891">MRKYIIPAGRMVRYNLKIIFAGKFVWFLLAAFVFFAFFMFQMAWDRVEINEESIYYLLFFPCMLLIFYPVVFGIQNDEDSRMLEIIFGIPDYRYKVWGVRMLMVYVADYVILLLFALLARWLLYPVPVFEMAAQLLFPMLFFGNLAFLFSTLTRSGNATAVIMIVLGLLFFIFMNAVDLISRSFWNVFLNPFSRPREMHPLVWQSTILKSRLFLTVGGIVFLLAGLLNLRRREKFI</sequence>
<feature type="transmembrane region" description="Helical" evidence="1">
    <location>
        <begin position="20"/>
        <end position="42"/>
    </location>
</feature>
<feature type="transmembrane region" description="Helical" evidence="1">
    <location>
        <begin position="54"/>
        <end position="74"/>
    </location>
</feature>
<name>A0A1D3UHX5_TANFO</name>
<gene>
    <name evidence="2" type="ORF">TFUB20_00809</name>
</gene>
<dbReference type="Proteomes" id="UP000182057">
    <property type="component" value="Unassembled WGS sequence"/>
</dbReference>
<feature type="transmembrane region" description="Helical" evidence="1">
    <location>
        <begin position="135"/>
        <end position="153"/>
    </location>
</feature>
<evidence type="ECO:0000313" key="3">
    <source>
        <dbReference type="Proteomes" id="UP000182057"/>
    </source>
</evidence>
<feature type="transmembrane region" description="Helical" evidence="1">
    <location>
        <begin position="102"/>
        <end position="123"/>
    </location>
</feature>
<reference evidence="2 3" key="1">
    <citation type="submission" date="2016-09" db="EMBL/GenBank/DDBJ databases">
        <authorList>
            <person name="Capua I."/>
            <person name="De Benedictis P."/>
            <person name="Joannis T."/>
            <person name="Lombin L.H."/>
            <person name="Cattoli G."/>
        </authorList>
    </citation>
    <scope>NUCLEOTIDE SEQUENCE [LARGE SCALE GENOMIC DNA]</scope>
    <source>
        <strain evidence="2 3">UB20</strain>
    </source>
</reference>
<protein>
    <recommendedName>
        <fullName evidence="4">ABC-2 family transporter protein</fullName>
    </recommendedName>
</protein>
<keyword evidence="1" id="KW-1133">Transmembrane helix</keyword>